<keyword evidence="3" id="KW-0004">4Fe-4S</keyword>
<evidence type="ECO:0000313" key="11">
    <source>
        <dbReference type="EMBL" id="MXR52538.1"/>
    </source>
</evidence>
<comment type="similarity">
    <text evidence="2">Belongs to the AOR/FOR family.</text>
</comment>
<feature type="region of interest" description="Disordered" evidence="9">
    <location>
        <begin position="571"/>
        <end position="591"/>
    </location>
</feature>
<evidence type="ECO:0000256" key="3">
    <source>
        <dbReference type="ARBA" id="ARBA00022485"/>
    </source>
</evidence>
<dbReference type="SMART" id="SM00790">
    <property type="entry name" value="AFOR_N"/>
    <property type="match status" value="1"/>
</dbReference>
<accession>A0A6B0T2R3</accession>
<organism evidence="11 12">
    <name type="scientific">Halovenus carboxidivorans</name>
    <dbReference type="NCBI Taxonomy" id="2692199"/>
    <lineage>
        <taxon>Archaea</taxon>
        <taxon>Methanobacteriati</taxon>
        <taxon>Methanobacteriota</taxon>
        <taxon>Stenosarchaea group</taxon>
        <taxon>Halobacteria</taxon>
        <taxon>Halobacteriales</taxon>
        <taxon>Haloarculaceae</taxon>
        <taxon>Halovenus</taxon>
    </lineage>
</organism>
<comment type="cofactor">
    <cofactor evidence="1">
        <name>[4Fe-4S] cluster</name>
        <dbReference type="ChEBI" id="CHEBI:49883"/>
    </cofactor>
</comment>
<dbReference type="Pfam" id="PF02730">
    <property type="entry name" value="AFOR_N"/>
    <property type="match status" value="1"/>
</dbReference>
<dbReference type="Gene3D" id="3.60.9.10">
    <property type="entry name" value="Aldehyde ferredoxin oxidoreductase, N-terminal domain"/>
    <property type="match status" value="1"/>
</dbReference>
<dbReference type="GO" id="GO:0016625">
    <property type="term" value="F:oxidoreductase activity, acting on the aldehyde or oxo group of donors, iron-sulfur protein as acceptor"/>
    <property type="evidence" value="ECO:0007669"/>
    <property type="project" value="InterPro"/>
</dbReference>
<sequence>MLETLPEIVRVDLSERSVSREPVPESWRRRFVGGKGLAARYLYDELDAGVDPLGPENAILLFRGPLTGLLPGENRYVVVTKSPLTGTFLDSYAGGAFPGRFAGALGDAAGILVTGQADEPVEIVVADGSVGIESTDLWGAETDATAEARPDAAVACIGPAGESQVSYATLASDGGEHHAGRGGAGAVMGAKRCKAVVVRGESPSGLSALRERYAEQFEASGTGQWLSAGGTVETVDFTDEVGILPTRGWQESRFEDAVDIGVEAIRELATEREHPDRDQQGDFRVETDAGETVTRGAASLSLGAGLGIGDAEAVAELGGLCDRLGLDLVSTGSAIAWAIRASQAGLLDEEYEFGDVDTARSLVRAIATRDGDTGDRLADGVAAAVAATGGDEFVPTVKSMELPSYDPRGAESMALAYATSDRGGCHRRARPVERAVFEEWSVERIVDTVITEQNERAVLWSLIVDDFVGDVFEDLGEEWLDVVGLETAGSLATVGERIWTLTRLFNVREGFDRADDELPAALQRPVASGPNEGSVVDSGRFERMLDEYYAARGWSENGIPTAQTVARLDLTDALDGETPVAGSASGSEESS</sequence>
<evidence type="ECO:0000256" key="2">
    <source>
        <dbReference type="ARBA" id="ARBA00011032"/>
    </source>
</evidence>
<dbReference type="InterPro" id="IPR013984">
    <property type="entry name" value="Ald_Fedxn_OxRdtase_dom2"/>
</dbReference>
<dbReference type="EMBL" id="WUUT01000005">
    <property type="protein sequence ID" value="MXR52538.1"/>
    <property type="molecule type" value="Genomic_DNA"/>
</dbReference>
<feature type="domain" description="Aldehyde ferredoxin oxidoreductase N-terminal" evidence="10">
    <location>
        <begin position="7"/>
        <end position="202"/>
    </location>
</feature>
<dbReference type="OrthoDB" id="30771at2157"/>
<dbReference type="InterPro" id="IPR051919">
    <property type="entry name" value="W-dependent_AOR"/>
</dbReference>
<comment type="caution">
    <text evidence="11">The sequence shown here is derived from an EMBL/GenBank/DDBJ whole genome shotgun (WGS) entry which is preliminary data.</text>
</comment>
<dbReference type="Pfam" id="PF01314">
    <property type="entry name" value="AFOR_C"/>
    <property type="match status" value="1"/>
</dbReference>
<dbReference type="InterPro" id="IPR036021">
    <property type="entry name" value="Tungsten_al_ferr_oxy-like_C"/>
</dbReference>
<protein>
    <submittedName>
        <fullName evidence="11">Aldehyde ferredoxin oxidoreductase</fullName>
    </submittedName>
</protein>
<evidence type="ECO:0000256" key="4">
    <source>
        <dbReference type="ARBA" id="ARBA00022723"/>
    </source>
</evidence>
<dbReference type="PANTHER" id="PTHR30038:SF7">
    <property type="entry name" value="TUNGSTEN-CONTAINING GLYCERALDEHYDE-3-PHOSPHATE:FERREDOXIN OXIDOREDUCTASE"/>
    <property type="match status" value="1"/>
</dbReference>
<keyword evidence="6" id="KW-0408">Iron</keyword>
<keyword evidence="4" id="KW-0479">Metal-binding</keyword>
<dbReference type="GO" id="GO:0051539">
    <property type="term" value="F:4 iron, 4 sulfur cluster binding"/>
    <property type="evidence" value="ECO:0007669"/>
    <property type="project" value="UniProtKB-KW"/>
</dbReference>
<dbReference type="AlphaFoldDB" id="A0A6B0T2R3"/>
<gene>
    <name evidence="11" type="ORF">GRX03_13085</name>
</gene>
<dbReference type="SUPFAM" id="SSF56228">
    <property type="entry name" value="Aldehyde ferredoxin oxidoreductase, N-terminal domain"/>
    <property type="match status" value="1"/>
</dbReference>
<comment type="cofactor">
    <cofactor evidence="8">
        <name>tungstopterin</name>
        <dbReference type="ChEBI" id="CHEBI:30402"/>
    </cofactor>
</comment>
<dbReference type="PANTHER" id="PTHR30038">
    <property type="entry name" value="ALDEHYDE FERREDOXIN OXIDOREDUCTASE"/>
    <property type="match status" value="1"/>
</dbReference>
<evidence type="ECO:0000256" key="8">
    <source>
        <dbReference type="ARBA" id="ARBA00049934"/>
    </source>
</evidence>
<evidence type="ECO:0000256" key="1">
    <source>
        <dbReference type="ARBA" id="ARBA00001966"/>
    </source>
</evidence>
<dbReference type="GO" id="GO:0009055">
    <property type="term" value="F:electron transfer activity"/>
    <property type="evidence" value="ECO:0007669"/>
    <property type="project" value="InterPro"/>
</dbReference>
<name>A0A6B0T2R3_9EURY</name>
<proteinExistence type="inferred from homology"/>
<dbReference type="SUPFAM" id="SSF48310">
    <property type="entry name" value="Aldehyde ferredoxin oxidoreductase, C-terminal domains"/>
    <property type="match status" value="1"/>
</dbReference>
<evidence type="ECO:0000256" key="7">
    <source>
        <dbReference type="ARBA" id="ARBA00023014"/>
    </source>
</evidence>
<keyword evidence="7" id="KW-0411">Iron-sulfur</keyword>
<dbReference type="InterPro" id="IPR036503">
    <property type="entry name" value="Ald_Fedxn_OxRdtase_N_sf"/>
</dbReference>
<feature type="compositionally biased region" description="Low complexity" evidence="9">
    <location>
        <begin position="581"/>
        <end position="591"/>
    </location>
</feature>
<dbReference type="Proteomes" id="UP000466535">
    <property type="component" value="Unassembled WGS sequence"/>
</dbReference>
<dbReference type="GO" id="GO:0046872">
    <property type="term" value="F:metal ion binding"/>
    <property type="evidence" value="ECO:0007669"/>
    <property type="project" value="UniProtKB-KW"/>
</dbReference>
<dbReference type="InterPro" id="IPR013983">
    <property type="entry name" value="Ald_Fedxn_OxRdtase_N"/>
</dbReference>
<evidence type="ECO:0000256" key="9">
    <source>
        <dbReference type="SAM" id="MobiDB-lite"/>
    </source>
</evidence>
<evidence type="ECO:0000256" key="6">
    <source>
        <dbReference type="ARBA" id="ARBA00023004"/>
    </source>
</evidence>
<dbReference type="Gene3D" id="1.10.599.10">
    <property type="entry name" value="Aldehyde Ferredoxin Oxidoreductase Protein, subunit A, domain 3"/>
    <property type="match status" value="1"/>
</dbReference>
<dbReference type="RefSeq" id="WP_159764667.1">
    <property type="nucleotide sequence ID" value="NZ_WUUT01000005.1"/>
</dbReference>
<keyword evidence="5" id="KW-0560">Oxidoreductase</keyword>
<evidence type="ECO:0000259" key="10">
    <source>
        <dbReference type="SMART" id="SM00790"/>
    </source>
</evidence>
<evidence type="ECO:0000256" key="5">
    <source>
        <dbReference type="ARBA" id="ARBA00023002"/>
    </source>
</evidence>
<dbReference type="InterPro" id="IPR001203">
    <property type="entry name" value="OxRdtase_Ald_Fedxn_C"/>
</dbReference>
<dbReference type="Gene3D" id="1.10.569.10">
    <property type="entry name" value="Aldehyde Ferredoxin Oxidoreductase Protein, subunit A, domain 2"/>
    <property type="match status" value="1"/>
</dbReference>
<keyword evidence="12" id="KW-1185">Reference proteome</keyword>
<dbReference type="InterPro" id="IPR013985">
    <property type="entry name" value="Ald_Fedxn_OxRdtase_dom3"/>
</dbReference>
<evidence type="ECO:0000313" key="12">
    <source>
        <dbReference type="Proteomes" id="UP000466535"/>
    </source>
</evidence>
<reference evidence="11 12" key="1">
    <citation type="submission" date="2019-12" db="EMBL/GenBank/DDBJ databases">
        <title>Isolation and characterization of three novel carbon monoxide-oxidizing members of Halobacteria from salione crusts and soils.</title>
        <authorList>
            <person name="Myers M.R."/>
            <person name="King G.M."/>
        </authorList>
    </citation>
    <scope>NUCLEOTIDE SEQUENCE [LARGE SCALE GENOMIC DNA]</scope>
    <source>
        <strain evidence="11 12">WSH3</strain>
    </source>
</reference>